<evidence type="ECO:0008006" key="3">
    <source>
        <dbReference type="Google" id="ProtNLM"/>
    </source>
</evidence>
<accession>A0ABY4KFB7</accession>
<proteinExistence type="predicted"/>
<evidence type="ECO:0000313" key="1">
    <source>
        <dbReference type="EMBL" id="UPQ79259.1"/>
    </source>
</evidence>
<dbReference type="EMBL" id="CP096205">
    <property type="protein sequence ID" value="UPQ79259.1"/>
    <property type="molecule type" value="Genomic_DNA"/>
</dbReference>
<protein>
    <recommendedName>
        <fullName evidence="3">DUF4783 domain-containing protein</fullName>
    </recommendedName>
</protein>
<dbReference type="Proteomes" id="UP000830583">
    <property type="component" value="Chromosome"/>
</dbReference>
<sequence>MKNLLFMVLFTCNLSYSQNKPVAYQHGQNSMELIAKTKTGTVVVSTFNAKMTIRQDIAQKLYSLYQQNKIKHNSVLTVLGKEAKVVGKCFIKKKHNLTSIEFYYDKVFWHNGMVEVYGK</sequence>
<evidence type="ECO:0000313" key="2">
    <source>
        <dbReference type="Proteomes" id="UP000830583"/>
    </source>
</evidence>
<gene>
    <name evidence="1" type="ORF">M0M57_00100</name>
</gene>
<organism evidence="1 2">
    <name type="scientific">Flavobacterium azooxidireducens</name>
    <dbReference type="NCBI Taxonomy" id="1871076"/>
    <lineage>
        <taxon>Bacteria</taxon>
        <taxon>Pseudomonadati</taxon>
        <taxon>Bacteroidota</taxon>
        <taxon>Flavobacteriia</taxon>
        <taxon>Flavobacteriales</taxon>
        <taxon>Flavobacteriaceae</taxon>
        <taxon>Flavobacterium</taxon>
    </lineage>
</organism>
<dbReference type="RefSeq" id="WP_248434251.1">
    <property type="nucleotide sequence ID" value="NZ_CP096205.1"/>
</dbReference>
<name>A0ABY4KFB7_9FLAO</name>
<keyword evidence="2" id="KW-1185">Reference proteome</keyword>
<reference evidence="1" key="1">
    <citation type="submission" date="2022-04" db="EMBL/GenBank/DDBJ databases">
        <title>Consumption of N2O by Flavobacterium azooxidireducens sp. nov. isolated from Decomposing Leaf Litter of Phragmites australis (Cav.).</title>
        <authorList>
            <person name="Behrendt U."/>
            <person name="Spanner T."/>
            <person name="Augustin J."/>
            <person name="Horn M.A."/>
            <person name="Kolb S."/>
            <person name="Ulrich A."/>
        </authorList>
    </citation>
    <scope>NUCLEOTIDE SEQUENCE</scope>
    <source>
        <strain evidence="1">IGB 4-14</strain>
    </source>
</reference>